<dbReference type="SUPFAM" id="SSF56112">
    <property type="entry name" value="Protein kinase-like (PK-like)"/>
    <property type="match status" value="1"/>
</dbReference>
<dbReference type="Pfam" id="PF00069">
    <property type="entry name" value="Pkinase"/>
    <property type="match status" value="1"/>
</dbReference>
<dbReference type="EMBL" id="SJPQ01000003">
    <property type="protein sequence ID" value="TWT87372.1"/>
    <property type="molecule type" value="Genomic_DNA"/>
</dbReference>
<name>A0A5C5ZJ05_9BACT</name>
<dbReference type="PROSITE" id="PS00108">
    <property type="entry name" value="PROTEIN_KINASE_ST"/>
    <property type="match status" value="1"/>
</dbReference>
<dbReference type="Proteomes" id="UP000315440">
    <property type="component" value="Unassembled WGS sequence"/>
</dbReference>
<dbReference type="SMART" id="SM00220">
    <property type="entry name" value="S_TKc"/>
    <property type="match status" value="1"/>
</dbReference>
<evidence type="ECO:0000313" key="8">
    <source>
        <dbReference type="Proteomes" id="UP000315440"/>
    </source>
</evidence>
<evidence type="ECO:0000256" key="5">
    <source>
        <dbReference type="SAM" id="MobiDB-lite"/>
    </source>
</evidence>
<dbReference type="InterPro" id="IPR011009">
    <property type="entry name" value="Kinase-like_dom_sf"/>
</dbReference>
<dbReference type="InterPro" id="IPR008271">
    <property type="entry name" value="Ser/Thr_kinase_AS"/>
</dbReference>
<protein>
    <submittedName>
        <fullName evidence="7">Serine/threonine-protein kinase PrkC</fullName>
        <ecNumber evidence="7">2.7.11.1</ecNumber>
    </submittedName>
</protein>
<feature type="region of interest" description="Disordered" evidence="5">
    <location>
        <begin position="1"/>
        <end position="23"/>
    </location>
</feature>
<feature type="domain" description="Protein kinase" evidence="6">
    <location>
        <begin position="34"/>
        <end position="296"/>
    </location>
</feature>
<dbReference type="GO" id="GO:0005524">
    <property type="term" value="F:ATP binding"/>
    <property type="evidence" value="ECO:0007669"/>
    <property type="project" value="UniProtKB-KW"/>
</dbReference>
<dbReference type="AlphaFoldDB" id="A0A5C5ZJ05"/>
<gene>
    <name evidence="7" type="primary">prkC_6</name>
    <name evidence="7" type="ORF">Mal64_29110</name>
</gene>
<evidence type="ECO:0000256" key="3">
    <source>
        <dbReference type="ARBA" id="ARBA00022777"/>
    </source>
</evidence>
<organism evidence="7 8">
    <name type="scientific">Pseudobythopirellula maris</name>
    <dbReference type="NCBI Taxonomy" id="2527991"/>
    <lineage>
        <taxon>Bacteria</taxon>
        <taxon>Pseudomonadati</taxon>
        <taxon>Planctomycetota</taxon>
        <taxon>Planctomycetia</taxon>
        <taxon>Pirellulales</taxon>
        <taxon>Lacipirellulaceae</taxon>
        <taxon>Pseudobythopirellula</taxon>
    </lineage>
</organism>
<feature type="compositionally biased region" description="Basic and acidic residues" evidence="5">
    <location>
        <begin position="1"/>
        <end position="11"/>
    </location>
</feature>
<dbReference type="GO" id="GO:0004674">
    <property type="term" value="F:protein serine/threonine kinase activity"/>
    <property type="evidence" value="ECO:0007669"/>
    <property type="project" value="UniProtKB-EC"/>
</dbReference>
<comment type="caution">
    <text evidence="7">The sequence shown here is derived from an EMBL/GenBank/DDBJ whole genome shotgun (WGS) entry which is preliminary data.</text>
</comment>
<evidence type="ECO:0000256" key="2">
    <source>
        <dbReference type="ARBA" id="ARBA00022741"/>
    </source>
</evidence>
<evidence type="ECO:0000256" key="1">
    <source>
        <dbReference type="ARBA" id="ARBA00022679"/>
    </source>
</evidence>
<proteinExistence type="predicted"/>
<keyword evidence="2" id="KW-0547">Nucleotide-binding</keyword>
<keyword evidence="8" id="KW-1185">Reference proteome</keyword>
<keyword evidence="4" id="KW-0067">ATP-binding</keyword>
<dbReference type="InterPro" id="IPR000719">
    <property type="entry name" value="Prot_kinase_dom"/>
</dbReference>
<keyword evidence="1 7" id="KW-0808">Transferase</keyword>
<reference evidence="7 8" key="1">
    <citation type="submission" date="2019-02" db="EMBL/GenBank/DDBJ databases">
        <title>Deep-cultivation of Planctomycetes and their phenomic and genomic characterization uncovers novel biology.</title>
        <authorList>
            <person name="Wiegand S."/>
            <person name="Jogler M."/>
            <person name="Boedeker C."/>
            <person name="Pinto D."/>
            <person name="Vollmers J."/>
            <person name="Rivas-Marin E."/>
            <person name="Kohn T."/>
            <person name="Peeters S.H."/>
            <person name="Heuer A."/>
            <person name="Rast P."/>
            <person name="Oberbeckmann S."/>
            <person name="Bunk B."/>
            <person name="Jeske O."/>
            <person name="Meyerdierks A."/>
            <person name="Storesund J.E."/>
            <person name="Kallscheuer N."/>
            <person name="Luecker S."/>
            <person name="Lage O.M."/>
            <person name="Pohl T."/>
            <person name="Merkel B.J."/>
            <person name="Hornburger P."/>
            <person name="Mueller R.-W."/>
            <person name="Bruemmer F."/>
            <person name="Labrenz M."/>
            <person name="Spormann A.M."/>
            <person name="Op Den Camp H."/>
            <person name="Overmann J."/>
            <person name="Amann R."/>
            <person name="Jetten M.S.M."/>
            <person name="Mascher T."/>
            <person name="Medema M.H."/>
            <person name="Devos D.P."/>
            <person name="Kaster A.-K."/>
            <person name="Ovreas L."/>
            <person name="Rohde M."/>
            <person name="Galperin M.Y."/>
            <person name="Jogler C."/>
        </authorList>
    </citation>
    <scope>NUCLEOTIDE SEQUENCE [LARGE SCALE GENOMIC DNA]</scope>
    <source>
        <strain evidence="7 8">Mal64</strain>
    </source>
</reference>
<dbReference type="EC" id="2.7.11.1" evidence="7"/>
<dbReference type="Gene3D" id="1.10.510.10">
    <property type="entry name" value="Transferase(Phosphotransferase) domain 1"/>
    <property type="match status" value="1"/>
</dbReference>
<dbReference type="PROSITE" id="PS50011">
    <property type="entry name" value="PROTEIN_KINASE_DOM"/>
    <property type="match status" value="1"/>
</dbReference>
<dbReference type="PANTHER" id="PTHR43289">
    <property type="entry name" value="MITOGEN-ACTIVATED PROTEIN KINASE KINASE KINASE 20-RELATED"/>
    <property type="match status" value="1"/>
</dbReference>
<accession>A0A5C5ZJ05</accession>
<evidence type="ECO:0000313" key="7">
    <source>
        <dbReference type="EMBL" id="TWT87372.1"/>
    </source>
</evidence>
<dbReference type="Gene3D" id="3.30.200.20">
    <property type="entry name" value="Phosphorylase Kinase, domain 1"/>
    <property type="match status" value="1"/>
</dbReference>
<evidence type="ECO:0000256" key="4">
    <source>
        <dbReference type="ARBA" id="ARBA00022840"/>
    </source>
</evidence>
<dbReference type="CDD" id="cd14014">
    <property type="entry name" value="STKc_PknB_like"/>
    <property type="match status" value="1"/>
</dbReference>
<dbReference type="RefSeq" id="WP_197525780.1">
    <property type="nucleotide sequence ID" value="NZ_SJPQ01000003.1"/>
</dbReference>
<dbReference type="PANTHER" id="PTHR43289:SF6">
    <property type="entry name" value="SERINE_THREONINE-PROTEIN KINASE NEKL-3"/>
    <property type="match status" value="1"/>
</dbReference>
<keyword evidence="3 7" id="KW-0418">Kinase</keyword>
<evidence type="ECO:0000259" key="6">
    <source>
        <dbReference type="PROSITE" id="PS50011"/>
    </source>
</evidence>
<sequence length="307" mass="33793">MATTEQHESVRRPSLFGASRPKERRKAIGRLGPWQLVNQLGEGAMTRVYLARPIDRPECRPVYAVKTLRKEWWHDPRAIDAQRREAWVGARVSHPNVAPVLAAHVASPPFFLAMPRIQGDTLAERLSAGKRPPLALALWIARQACEGLAAIDAAVGMIHGDVKPANLIVGTDGHTTLIDLGFCQSPRDSVGWASRAVVGTLRYLAPERVVSTAATDLRSDLYSLGATLYETLTGVPPLDSDDPAELIAMHRQAKPVCVRELRPDLPKPVASLVHRLLAKEPLRRPSSHREVIDELVRLEILCFQASA</sequence>